<dbReference type="EMBL" id="JAHKNI010000010">
    <property type="protein sequence ID" value="MBU3065317.1"/>
    <property type="molecule type" value="Genomic_DNA"/>
</dbReference>
<evidence type="ECO:0000256" key="8">
    <source>
        <dbReference type="SAM" id="MobiDB-lite"/>
    </source>
</evidence>
<evidence type="ECO:0000256" key="5">
    <source>
        <dbReference type="ARBA" id="ARBA00022989"/>
    </source>
</evidence>
<protein>
    <submittedName>
        <fullName evidence="10">ABC transporter permease</fullName>
    </submittedName>
</protein>
<dbReference type="Proteomes" id="UP000733379">
    <property type="component" value="Unassembled WGS sequence"/>
</dbReference>
<sequence>MSTAPNAQREDAGAASGTAAEEVSDAQGGGETVTEVTVAVPISSGGRGSALRHVRGNPLGMVGAALLLIVIVTGVFAPLLAPYPPAEVHFPIPFQKPGTVGYALGTDDLGRDILSRLLYGTRASLEVGALSVLCAVVIGVPLGLLAGYWRWLDAVLSRLVDVLLAFPFVMIAVGLTVIYGAGLTQAAIALGIAQVPLMMRVVRAETLRLRETDFVLAARTMHVGPLRILGEHILPNALGPIIVQATVIMPTAVLGEALLSFLGLGIKPPAPSLGIMLSDAQQYLMRTPWPGVFPGVALLLICLGFNLFGDALRDAIDPKTSR</sequence>
<dbReference type="Pfam" id="PF00528">
    <property type="entry name" value="BPD_transp_1"/>
    <property type="match status" value="1"/>
</dbReference>
<evidence type="ECO:0000313" key="10">
    <source>
        <dbReference type="EMBL" id="MBU3065317.1"/>
    </source>
</evidence>
<feature type="transmembrane region" description="Helical" evidence="7">
    <location>
        <begin position="292"/>
        <end position="312"/>
    </location>
</feature>
<keyword evidence="5 7" id="KW-1133">Transmembrane helix</keyword>
<evidence type="ECO:0000256" key="1">
    <source>
        <dbReference type="ARBA" id="ARBA00004651"/>
    </source>
</evidence>
<keyword evidence="11" id="KW-1185">Reference proteome</keyword>
<proteinExistence type="inferred from homology"/>
<evidence type="ECO:0000313" key="11">
    <source>
        <dbReference type="Proteomes" id="UP000733379"/>
    </source>
</evidence>
<feature type="region of interest" description="Disordered" evidence="8">
    <location>
        <begin position="1"/>
        <end position="32"/>
    </location>
</feature>
<accession>A0ABS6B4S9</accession>
<keyword evidence="4 7" id="KW-0812">Transmembrane</keyword>
<gene>
    <name evidence="10" type="ORF">KO481_27790</name>
</gene>
<dbReference type="InterPro" id="IPR035906">
    <property type="entry name" value="MetI-like_sf"/>
</dbReference>
<dbReference type="PANTHER" id="PTHR43386">
    <property type="entry name" value="OLIGOPEPTIDE TRANSPORT SYSTEM PERMEASE PROTEIN APPC"/>
    <property type="match status" value="1"/>
</dbReference>
<feature type="domain" description="ABC transmembrane type-1" evidence="9">
    <location>
        <begin position="121"/>
        <end position="309"/>
    </location>
</feature>
<evidence type="ECO:0000256" key="7">
    <source>
        <dbReference type="RuleBase" id="RU363032"/>
    </source>
</evidence>
<dbReference type="SUPFAM" id="SSF161098">
    <property type="entry name" value="MetI-like"/>
    <property type="match status" value="1"/>
</dbReference>
<evidence type="ECO:0000256" key="3">
    <source>
        <dbReference type="ARBA" id="ARBA00022475"/>
    </source>
</evidence>
<evidence type="ECO:0000256" key="6">
    <source>
        <dbReference type="ARBA" id="ARBA00023136"/>
    </source>
</evidence>
<dbReference type="RefSeq" id="WP_215921352.1">
    <property type="nucleotide sequence ID" value="NZ_JAHKNI010000010.1"/>
</dbReference>
<dbReference type="PROSITE" id="PS50928">
    <property type="entry name" value="ABC_TM1"/>
    <property type="match status" value="1"/>
</dbReference>
<dbReference type="CDD" id="cd06261">
    <property type="entry name" value="TM_PBP2"/>
    <property type="match status" value="1"/>
</dbReference>
<comment type="similarity">
    <text evidence="7">Belongs to the binding-protein-dependent transport system permease family.</text>
</comment>
<comment type="caution">
    <text evidence="10">The sequence shown here is derived from an EMBL/GenBank/DDBJ whole genome shotgun (WGS) entry which is preliminary data.</text>
</comment>
<feature type="transmembrane region" description="Helical" evidence="7">
    <location>
        <begin position="127"/>
        <end position="147"/>
    </location>
</feature>
<reference evidence="10 11" key="1">
    <citation type="submission" date="2021-06" db="EMBL/GenBank/DDBJ databases">
        <title>Actinomycetes sequencing.</title>
        <authorList>
            <person name="Shan Q."/>
        </authorList>
    </citation>
    <scope>NUCLEOTIDE SEQUENCE [LARGE SCALE GENOMIC DNA]</scope>
    <source>
        <strain evidence="10 11">NEAU-G5</strain>
    </source>
</reference>
<feature type="transmembrane region" description="Helical" evidence="7">
    <location>
        <begin position="159"/>
        <end position="179"/>
    </location>
</feature>
<evidence type="ECO:0000259" key="9">
    <source>
        <dbReference type="PROSITE" id="PS50928"/>
    </source>
</evidence>
<evidence type="ECO:0000256" key="2">
    <source>
        <dbReference type="ARBA" id="ARBA00022448"/>
    </source>
</evidence>
<evidence type="ECO:0000256" key="4">
    <source>
        <dbReference type="ARBA" id="ARBA00022692"/>
    </source>
</evidence>
<name>A0ABS6B4S9_9NOCA</name>
<dbReference type="InterPro" id="IPR000515">
    <property type="entry name" value="MetI-like"/>
</dbReference>
<dbReference type="PANTHER" id="PTHR43386:SF25">
    <property type="entry name" value="PEPTIDE ABC TRANSPORTER PERMEASE PROTEIN"/>
    <property type="match status" value="1"/>
</dbReference>
<comment type="subcellular location">
    <subcellularLocation>
        <location evidence="1 7">Cell membrane</location>
        <topology evidence="1 7">Multi-pass membrane protein</topology>
    </subcellularLocation>
</comment>
<keyword evidence="3" id="KW-1003">Cell membrane</keyword>
<organism evidence="10 11">
    <name type="scientific">Nocardia albiluteola</name>
    <dbReference type="NCBI Taxonomy" id="2842303"/>
    <lineage>
        <taxon>Bacteria</taxon>
        <taxon>Bacillati</taxon>
        <taxon>Actinomycetota</taxon>
        <taxon>Actinomycetes</taxon>
        <taxon>Mycobacteriales</taxon>
        <taxon>Nocardiaceae</taxon>
        <taxon>Nocardia</taxon>
    </lineage>
</organism>
<dbReference type="InterPro" id="IPR050366">
    <property type="entry name" value="BP-dependent_transpt_permease"/>
</dbReference>
<feature type="transmembrane region" description="Helical" evidence="7">
    <location>
        <begin position="59"/>
        <end position="81"/>
    </location>
</feature>
<dbReference type="Pfam" id="PF12911">
    <property type="entry name" value="OppC_N"/>
    <property type="match status" value="1"/>
</dbReference>
<keyword evidence="2 7" id="KW-0813">Transport</keyword>
<dbReference type="Gene3D" id="1.10.3720.10">
    <property type="entry name" value="MetI-like"/>
    <property type="match status" value="1"/>
</dbReference>
<keyword evidence="6 7" id="KW-0472">Membrane</keyword>
<dbReference type="InterPro" id="IPR025966">
    <property type="entry name" value="OppC_N"/>
</dbReference>